<protein>
    <submittedName>
        <fullName evidence="2">Toll/interleukin-1 receptor domain-containing protein</fullName>
    </submittedName>
</protein>
<feature type="domain" description="TIR" evidence="1">
    <location>
        <begin position="1"/>
        <end position="139"/>
    </location>
</feature>
<dbReference type="Proteomes" id="UP001162780">
    <property type="component" value="Chromosome"/>
</dbReference>
<gene>
    <name evidence="2" type="ORF">NM686_020220</name>
</gene>
<dbReference type="EMBL" id="CP113517">
    <property type="protein sequence ID" value="WAR44646.1"/>
    <property type="molecule type" value="Genomic_DNA"/>
</dbReference>
<dbReference type="InterPro" id="IPR035897">
    <property type="entry name" value="Toll_tir_struct_dom_sf"/>
</dbReference>
<accession>A0ABY7GIX3</accession>
<keyword evidence="3" id="KW-1185">Reference proteome</keyword>
<dbReference type="PROSITE" id="PS50104">
    <property type="entry name" value="TIR"/>
    <property type="match status" value="1"/>
</dbReference>
<sequence length="144" mass="16790">MTINIFYSYSHADESHRKNMEKFLSILKSENIIDDWCDRKILAGANLFDEIKNAMQNANIVIFLVSIDFLSSKACKDEWLMAKGMNKKLVSVIVRECPWLDFDDMSKYLALPTDGKPILKWLDQDEAWHDVYSKVKELALNMQH</sequence>
<proteinExistence type="predicted"/>
<reference evidence="2" key="1">
    <citation type="submission" date="2022-11" db="EMBL/GenBank/DDBJ databases">
        <title>Methylomonas rapida sp. nov., Carotenoid-Producing Obligate Methanotrophs with High Growth Characteristics and Biotechnological Potential.</title>
        <authorList>
            <person name="Tikhonova E.N."/>
            <person name="Suleimanov R.Z."/>
            <person name="Miroshnikov K."/>
            <person name="Oshkin I.Y."/>
            <person name="Belova S.E."/>
            <person name="Danilova O.V."/>
            <person name="Ashikhmin A."/>
            <person name="Konopkin A."/>
            <person name="But S.Y."/>
            <person name="Khmelenina V.N."/>
            <person name="Kuznetsov N."/>
            <person name="Pimenov N.V."/>
            <person name="Dedysh S.N."/>
        </authorList>
    </citation>
    <scope>NUCLEOTIDE SEQUENCE</scope>
    <source>
        <strain evidence="2">MP1</strain>
    </source>
</reference>
<name>A0ABY7GIX3_9GAMM</name>
<dbReference type="SMART" id="SM00255">
    <property type="entry name" value="TIR"/>
    <property type="match status" value="1"/>
</dbReference>
<dbReference type="SUPFAM" id="SSF52200">
    <property type="entry name" value="Toll/Interleukin receptor TIR domain"/>
    <property type="match status" value="1"/>
</dbReference>
<evidence type="ECO:0000259" key="1">
    <source>
        <dbReference type="PROSITE" id="PS50104"/>
    </source>
</evidence>
<evidence type="ECO:0000313" key="2">
    <source>
        <dbReference type="EMBL" id="WAR44646.1"/>
    </source>
</evidence>
<dbReference type="RefSeq" id="WP_255189618.1">
    <property type="nucleotide sequence ID" value="NZ_CP113517.1"/>
</dbReference>
<keyword evidence="2" id="KW-0675">Receptor</keyword>
<dbReference type="Pfam" id="PF13676">
    <property type="entry name" value="TIR_2"/>
    <property type="match status" value="1"/>
</dbReference>
<dbReference type="InterPro" id="IPR000157">
    <property type="entry name" value="TIR_dom"/>
</dbReference>
<dbReference type="Gene3D" id="3.40.50.10140">
    <property type="entry name" value="Toll/interleukin-1 receptor homology (TIR) domain"/>
    <property type="match status" value="1"/>
</dbReference>
<organism evidence="2 3">
    <name type="scientific">Methylomonas rapida</name>
    <dbReference type="NCBI Taxonomy" id="2963939"/>
    <lineage>
        <taxon>Bacteria</taxon>
        <taxon>Pseudomonadati</taxon>
        <taxon>Pseudomonadota</taxon>
        <taxon>Gammaproteobacteria</taxon>
        <taxon>Methylococcales</taxon>
        <taxon>Methylococcaceae</taxon>
        <taxon>Methylomonas</taxon>
    </lineage>
</organism>
<evidence type="ECO:0000313" key="3">
    <source>
        <dbReference type="Proteomes" id="UP001162780"/>
    </source>
</evidence>